<dbReference type="EMBL" id="JAACJJ010000029">
    <property type="protein sequence ID" value="KAF5319670.1"/>
    <property type="molecule type" value="Genomic_DNA"/>
</dbReference>
<gene>
    <name evidence="1" type="ORF">D9619_008391</name>
</gene>
<dbReference type="AlphaFoldDB" id="A0A8H5BAB8"/>
<accession>A0A8H5BAB8</accession>
<protein>
    <submittedName>
        <fullName evidence="1">Uncharacterized protein</fullName>
    </submittedName>
</protein>
<organism evidence="1 2">
    <name type="scientific">Psilocybe cf. subviscida</name>
    <dbReference type="NCBI Taxonomy" id="2480587"/>
    <lineage>
        <taxon>Eukaryota</taxon>
        <taxon>Fungi</taxon>
        <taxon>Dikarya</taxon>
        <taxon>Basidiomycota</taxon>
        <taxon>Agaricomycotina</taxon>
        <taxon>Agaricomycetes</taxon>
        <taxon>Agaricomycetidae</taxon>
        <taxon>Agaricales</taxon>
        <taxon>Agaricineae</taxon>
        <taxon>Strophariaceae</taxon>
        <taxon>Psilocybe</taxon>
    </lineage>
</organism>
<reference evidence="1 2" key="1">
    <citation type="journal article" date="2020" name="ISME J.">
        <title>Uncovering the hidden diversity of litter-decomposition mechanisms in mushroom-forming fungi.</title>
        <authorList>
            <person name="Floudas D."/>
            <person name="Bentzer J."/>
            <person name="Ahren D."/>
            <person name="Johansson T."/>
            <person name="Persson P."/>
            <person name="Tunlid A."/>
        </authorList>
    </citation>
    <scope>NUCLEOTIDE SEQUENCE [LARGE SCALE GENOMIC DNA]</scope>
    <source>
        <strain evidence="1 2">CBS 101986</strain>
    </source>
</reference>
<evidence type="ECO:0000313" key="2">
    <source>
        <dbReference type="Proteomes" id="UP000567179"/>
    </source>
</evidence>
<name>A0A8H5BAB8_9AGAR</name>
<keyword evidence="2" id="KW-1185">Reference proteome</keyword>
<evidence type="ECO:0000313" key="1">
    <source>
        <dbReference type="EMBL" id="KAF5319670.1"/>
    </source>
</evidence>
<proteinExistence type="predicted"/>
<sequence>MRYFKYTPGSRSEDYMKMLILPALEVLTVEDQTYIPGYIIDTLALHPFLSACANSLRRITLIEAERNYRPPPDCGVLVNILSALPSLEYLELGLIYMPHSYFDPFLARLAETGNAGGVTFLPELQSLKFNSLSGVSWPLIPSIFWWTGSPNPRPLRQLIIEDVMAVKAESLTIDVIDQLIDLLDDGVDIQLYDEEGERIFVKDSAR</sequence>
<dbReference type="Proteomes" id="UP000567179">
    <property type="component" value="Unassembled WGS sequence"/>
</dbReference>
<comment type="caution">
    <text evidence="1">The sequence shown here is derived from an EMBL/GenBank/DDBJ whole genome shotgun (WGS) entry which is preliminary data.</text>
</comment>